<feature type="transmembrane region" description="Helical" evidence="10">
    <location>
        <begin position="84"/>
        <end position="103"/>
    </location>
</feature>
<comment type="subcellular location">
    <subcellularLocation>
        <location evidence="1 9">Cell membrane</location>
        <topology evidence="1 9">Multi-pass membrane protein</topology>
    </subcellularLocation>
</comment>
<accession>A0A1V3ND05</accession>
<protein>
    <recommendedName>
        <fullName evidence="8">Guanidinium exporter</fullName>
    </recommendedName>
</protein>
<dbReference type="InterPro" id="IPR037185">
    <property type="entry name" value="EmrE-like"/>
</dbReference>
<keyword evidence="12" id="KW-1185">Reference proteome</keyword>
<dbReference type="InterPro" id="IPR045324">
    <property type="entry name" value="Small_multidrug_res"/>
</dbReference>
<name>A0A1V3ND05_9GAMM</name>
<keyword evidence="3" id="KW-1003">Cell membrane</keyword>
<keyword evidence="6 10" id="KW-0472">Membrane</keyword>
<evidence type="ECO:0000256" key="7">
    <source>
        <dbReference type="ARBA" id="ARBA00038151"/>
    </source>
</evidence>
<dbReference type="Proteomes" id="UP000189462">
    <property type="component" value="Unassembled WGS sequence"/>
</dbReference>
<evidence type="ECO:0000256" key="3">
    <source>
        <dbReference type="ARBA" id="ARBA00022475"/>
    </source>
</evidence>
<dbReference type="Gene3D" id="1.10.3730.20">
    <property type="match status" value="1"/>
</dbReference>
<dbReference type="STRING" id="108003.B1C78_14665"/>
<dbReference type="InterPro" id="IPR000390">
    <property type="entry name" value="Small_drug/metabolite_transptr"/>
</dbReference>
<evidence type="ECO:0000256" key="4">
    <source>
        <dbReference type="ARBA" id="ARBA00022692"/>
    </source>
</evidence>
<comment type="similarity">
    <text evidence="7">Belongs to the drug/metabolite transporter (DMT) superfamily. Small multidrug resistance (SMR) (TC 2.A.7.1) family. Gdx/SugE subfamily.</text>
</comment>
<evidence type="ECO:0000256" key="5">
    <source>
        <dbReference type="ARBA" id="ARBA00022989"/>
    </source>
</evidence>
<comment type="caution">
    <text evidence="11">The sequence shown here is derived from an EMBL/GenBank/DDBJ whole genome shotgun (WGS) entry which is preliminary data.</text>
</comment>
<organism evidence="11 12">
    <name type="scientific">Thioalkalivibrio denitrificans</name>
    <dbReference type="NCBI Taxonomy" id="108003"/>
    <lineage>
        <taxon>Bacteria</taxon>
        <taxon>Pseudomonadati</taxon>
        <taxon>Pseudomonadota</taxon>
        <taxon>Gammaproteobacteria</taxon>
        <taxon>Chromatiales</taxon>
        <taxon>Ectothiorhodospiraceae</taxon>
        <taxon>Thioalkalivibrio</taxon>
    </lineage>
</organism>
<dbReference type="RefSeq" id="WP_077279898.1">
    <property type="nucleotide sequence ID" value="NZ_MVBK01000099.1"/>
</dbReference>
<reference evidence="11 12" key="1">
    <citation type="submission" date="2017-02" db="EMBL/GenBank/DDBJ databases">
        <title>Genomic diversity within the haloalkaliphilic genus Thioalkalivibrio.</title>
        <authorList>
            <person name="Ahn A.-C."/>
            <person name="Meier-Kolthoff J."/>
            <person name="Overmars L."/>
            <person name="Richter M."/>
            <person name="Woyke T."/>
            <person name="Sorokin D.Y."/>
            <person name="Muyzer G."/>
        </authorList>
    </citation>
    <scope>NUCLEOTIDE SEQUENCE [LARGE SCALE GENOMIC DNA]</scope>
    <source>
        <strain evidence="11 12">ALJD</strain>
    </source>
</reference>
<dbReference type="OrthoDB" id="9808638at2"/>
<gene>
    <name evidence="11" type="ORF">B1C78_14665</name>
</gene>
<dbReference type="PANTHER" id="PTHR30561">
    <property type="entry name" value="SMR FAMILY PROTON-DEPENDENT DRUG EFFLUX TRANSPORTER SUGE"/>
    <property type="match status" value="1"/>
</dbReference>
<keyword evidence="4 9" id="KW-0812">Transmembrane</keyword>
<dbReference type="PANTHER" id="PTHR30561:SF0">
    <property type="entry name" value="GUANIDINIUM EXPORTER"/>
    <property type="match status" value="1"/>
</dbReference>
<dbReference type="FunFam" id="1.10.3730.20:FF:000001">
    <property type="entry name" value="Quaternary ammonium compound resistance transporter SugE"/>
    <property type="match status" value="1"/>
</dbReference>
<evidence type="ECO:0000313" key="11">
    <source>
        <dbReference type="EMBL" id="OOG22666.1"/>
    </source>
</evidence>
<dbReference type="GO" id="GO:0022857">
    <property type="term" value="F:transmembrane transporter activity"/>
    <property type="evidence" value="ECO:0007669"/>
    <property type="project" value="InterPro"/>
</dbReference>
<proteinExistence type="inferred from homology"/>
<dbReference type="GO" id="GO:1990961">
    <property type="term" value="P:xenobiotic detoxification by transmembrane export across the plasma membrane"/>
    <property type="evidence" value="ECO:0007669"/>
    <property type="project" value="UniProtKB-ARBA"/>
</dbReference>
<dbReference type="EMBL" id="MVBK01000099">
    <property type="protein sequence ID" value="OOG22666.1"/>
    <property type="molecule type" value="Genomic_DNA"/>
</dbReference>
<keyword evidence="5 10" id="KW-1133">Transmembrane helix</keyword>
<dbReference type="Pfam" id="PF00893">
    <property type="entry name" value="Multi_Drug_Res"/>
    <property type="match status" value="1"/>
</dbReference>
<feature type="transmembrane region" description="Helical" evidence="10">
    <location>
        <begin position="33"/>
        <end position="50"/>
    </location>
</feature>
<dbReference type="SUPFAM" id="SSF103481">
    <property type="entry name" value="Multidrug resistance efflux transporter EmrE"/>
    <property type="match status" value="1"/>
</dbReference>
<keyword evidence="2" id="KW-0813">Transport</keyword>
<evidence type="ECO:0000313" key="12">
    <source>
        <dbReference type="Proteomes" id="UP000189462"/>
    </source>
</evidence>
<dbReference type="NCBIfam" id="NF008512">
    <property type="entry name" value="PRK11431.1"/>
    <property type="match status" value="1"/>
</dbReference>
<dbReference type="AlphaFoldDB" id="A0A1V3ND05"/>
<evidence type="ECO:0000256" key="10">
    <source>
        <dbReference type="SAM" id="Phobius"/>
    </source>
</evidence>
<evidence type="ECO:0000256" key="6">
    <source>
        <dbReference type="ARBA" id="ARBA00023136"/>
    </source>
</evidence>
<evidence type="ECO:0000256" key="9">
    <source>
        <dbReference type="RuleBase" id="RU003942"/>
    </source>
</evidence>
<dbReference type="GO" id="GO:0005886">
    <property type="term" value="C:plasma membrane"/>
    <property type="evidence" value="ECO:0007669"/>
    <property type="project" value="UniProtKB-SubCell"/>
</dbReference>
<sequence length="106" mass="11017">MSWLILLLAGLLEIVWAIGLKSTNGFTRLAPSLVNLVATAGSFYLLSVAMRSLPLSTAYVVWVGIGAVDAAIAGLVILPESVTTLKITSLLLIIVGIIGLQLTSPA</sequence>
<evidence type="ECO:0000256" key="1">
    <source>
        <dbReference type="ARBA" id="ARBA00004651"/>
    </source>
</evidence>
<evidence type="ECO:0000256" key="8">
    <source>
        <dbReference type="ARBA" id="ARBA00039168"/>
    </source>
</evidence>
<feature type="transmembrane region" description="Helical" evidence="10">
    <location>
        <begin position="57"/>
        <end position="78"/>
    </location>
</feature>
<evidence type="ECO:0000256" key="2">
    <source>
        <dbReference type="ARBA" id="ARBA00022448"/>
    </source>
</evidence>